<name>A0A8K0G6N7_IGNLU</name>
<proteinExistence type="predicted"/>
<dbReference type="PANTHER" id="PTHR31649">
    <property type="entry name" value="AGAP009604-PA"/>
    <property type="match status" value="1"/>
</dbReference>
<feature type="chain" id="PRO_5035419364" evidence="1">
    <location>
        <begin position="21"/>
        <end position="120"/>
    </location>
</feature>
<dbReference type="EMBL" id="VTPC01081446">
    <property type="protein sequence ID" value="KAF2887851.1"/>
    <property type="molecule type" value="Genomic_DNA"/>
</dbReference>
<feature type="signal peptide" evidence="1">
    <location>
        <begin position="1"/>
        <end position="20"/>
    </location>
</feature>
<dbReference type="Proteomes" id="UP000801492">
    <property type="component" value="Unassembled WGS sequence"/>
</dbReference>
<dbReference type="OrthoDB" id="6767006at2759"/>
<sequence length="120" mass="12976">MKICYLILTILFSTFGTLEAVTNSSQEEITDYYWREYTGFIPSDAIIAGTDKSGKPIYIGQGFFKNIGLLPATIYKGSKSVSVTAIGKTHTADKNVKVNSRSSIDPNLPLNGSGCICNPS</sequence>
<organism evidence="2 3">
    <name type="scientific">Ignelater luminosus</name>
    <name type="common">Cucubano</name>
    <name type="synonym">Pyrophorus luminosus</name>
    <dbReference type="NCBI Taxonomy" id="2038154"/>
    <lineage>
        <taxon>Eukaryota</taxon>
        <taxon>Metazoa</taxon>
        <taxon>Ecdysozoa</taxon>
        <taxon>Arthropoda</taxon>
        <taxon>Hexapoda</taxon>
        <taxon>Insecta</taxon>
        <taxon>Pterygota</taxon>
        <taxon>Neoptera</taxon>
        <taxon>Endopterygota</taxon>
        <taxon>Coleoptera</taxon>
        <taxon>Polyphaga</taxon>
        <taxon>Elateriformia</taxon>
        <taxon>Elateroidea</taxon>
        <taxon>Elateridae</taxon>
        <taxon>Agrypninae</taxon>
        <taxon>Pyrophorini</taxon>
        <taxon>Ignelater</taxon>
    </lineage>
</organism>
<evidence type="ECO:0000313" key="2">
    <source>
        <dbReference type="EMBL" id="KAF2887851.1"/>
    </source>
</evidence>
<dbReference type="PANTHER" id="PTHR31649:SF10">
    <property type="entry name" value="IP19903P-RELATED"/>
    <property type="match status" value="1"/>
</dbReference>
<evidence type="ECO:0000256" key="1">
    <source>
        <dbReference type="SAM" id="SignalP"/>
    </source>
</evidence>
<protein>
    <submittedName>
        <fullName evidence="2">Uncharacterized protein</fullName>
    </submittedName>
</protein>
<keyword evidence="3" id="KW-1185">Reference proteome</keyword>
<comment type="caution">
    <text evidence="2">The sequence shown here is derived from an EMBL/GenBank/DDBJ whole genome shotgun (WGS) entry which is preliminary data.</text>
</comment>
<dbReference type="AlphaFoldDB" id="A0A8K0G6N7"/>
<evidence type="ECO:0000313" key="3">
    <source>
        <dbReference type="Proteomes" id="UP000801492"/>
    </source>
</evidence>
<reference evidence="2" key="1">
    <citation type="submission" date="2019-08" db="EMBL/GenBank/DDBJ databases">
        <title>The genome of the North American firefly Photinus pyralis.</title>
        <authorList>
            <consortium name="Photinus pyralis genome working group"/>
            <person name="Fallon T.R."/>
            <person name="Sander Lower S.E."/>
            <person name="Weng J.-K."/>
        </authorList>
    </citation>
    <scope>NUCLEOTIDE SEQUENCE</scope>
    <source>
        <strain evidence="2">TRF0915ILg1</strain>
        <tissue evidence="2">Whole body</tissue>
    </source>
</reference>
<accession>A0A8K0G6N7</accession>
<keyword evidence="1" id="KW-0732">Signal</keyword>
<gene>
    <name evidence="2" type="ORF">ILUMI_18322</name>
</gene>